<gene>
    <name evidence="1" type="ORF">MELIAE_LOCUS5524</name>
</gene>
<accession>A0A9P0B3T4</accession>
<sequence>MSKREIGLIERQIDHLRPTSIYINKTERLIKQKLVMTMVDGKICNAITETSSSICYICGSTPKKMNNLENQKIVKNPKYYCFGLSSLHAWIRCFECLLHISYRLDIRKWQIKKEDKAKCDKRKQNIQDKFKTMMGLLVDRPKPGGSGNSNDGNTARPIAAASAGLITPLGYGLAPLAVVARGHGLEGEWVPDNLDKLYDDGSYKPELRAAELALSPYGLTPAGSGLEGAYVPEARHVPLAPSPYGLTPAGSGLEGAYVPEARAVPLAPSPYGLTPAGSGLEGAYVHDHTERLYDDGSYKPEIYY</sequence>
<organism evidence="1 2">
    <name type="scientific">Brassicogethes aeneus</name>
    <name type="common">Rape pollen beetle</name>
    <name type="synonym">Meligethes aeneus</name>
    <dbReference type="NCBI Taxonomy" id="1431903"/>
    <lineage>
        <taxon>Eukaryota</taxon>
        <taxon>Metazoa</taxon>
        <taxon>Ecdysozoa</taxon>
        <taxon>Arthropoda</taxon>
        <taxon>Hexapoda</taxon>
        <taxon>Insecta</taxon>
        <taxon>Pterygota</taxon>
        <taxon>Neoptera</taxon>
        <taxon>Endopterygota</taxon>
        <taxon>Coleoptera</taxon>
        <taxon>Polyphaga</taxon>
        <taxon>Cucujiformia</taxon>
        <taxon>Nitidulidae</taxon>
        <taxon>Meligethinae</taxon>
        <taxon>Brassicogethes</taxon>
    </lineage>
</organism>
<proteinExistence type="predicted"/>
<reference evidence="1" key="1">
    <citation type="submission" date="2021-12" db="EMBL/GenBank/DDBJ databases">
        <authorList>
            <person name="King R."/>
        </authorList>
    </citation>
    <scope>NUCLEOTIDE SEQUENCE</scope>
</reference>
<dbReference type="AlphaFoldDB" id="A0A9P0B3T4"/>
<name>A0A9P0B3T4_BRAAE</name>
<evidence type="ECO:0000313" key="1">
    <source>
        <dbReference type="EMBL" id="CAH0553562.1"/>
    </source>
</evidence>
<dbReference type="Proteomes" id="UP001154078">
    <property type="component" value="Chromosome 3"/>
</dbReference>
<evidence type="ECO:0000313" key="2">
    <source>
        <dbReference type="Proteomes" id="UP001154078"/>
    </source>
</evidence>
<keyword evidence="2" id="KW-1185">Reference proteome</keyword>
<protein>
    <submittedName>
        <fullName evidence="1">Uncharacterized protein</fullName>
    </submittedName>
</protein>
<dbReference type="EMBL" id="OV121134">
    <property type="protein sequence ID" value="CAH0553562.1"/>
    <property type="molecule type" value="Genomic_DNA"/>
</dbReference>
<dbReference type="OrthoDB" id="6749586at2759"/>